<dbReference type="InterPro" id="IPR029057">
    <property type="entry name" value="PRTase-like"/>
</dbReference>
<evidence type="ECO:0000259" key="2">
    <source>
        <dbReference type="Pfam" id="PF00156"/>
    </source>
</evidence>
<dbReference type="Pfam" id="PF00156">
    <property type="entry name" value="Pribosyltran"/>
    <property type="match status" value="1"/>
</dbReference>
<dbReference type="PANTHER" id="PTHR47505:SF1">
    <property type="entry name" value="DNA UTILIZATION PROTEIN YHGH"/>
    <property type="match status" value="1"/>
</dbReference>
<gene>
    <name evidence="3" type="ORF">ACFS5J_08645</name>
</gene>
<dbReference type="Proteomes" id="UP001597534">
    <property type="component" value="Unassembled WGS sequence"/>
</dbReference>
<comment type="similarity">
    <text evidence="1">Belongs to the ComF/GntX family.</text>
</comment>
<accession>A0ABW5YNW3</accession>
<dbReference type="Gene3D" id="3.40.50.2020">
    <property type="match status" value="1"/>
</dbReference>
<feature type="domain" description="Phosphoribosyltransferase" evidence="2">
    <location>
        <begin position="136"/>
        <end position="225"/>
    </location>
</feature>
<evidence type="ECO:0000313" key="3">
    <source>
        <dbReference type="EMBL" id="MFD2892075.1"/>
    </source>
</evidence>
<keyword evidence="4" id="KW-1185">Reference proteome</keyword>
<evidence type="ECO:0000313" key="4">
    <source>
        <dbReference type="Proteomes" id="UP001597534"/>
    </source>
</evidence>
<dbReference type="RefSeq" id="WP_379811700.1">
    <property type="nucleotide sequence ID" value="NZ_JBHUPC010000013.1"/>
</dbReference>
<sequence>MLKNLFKTIFPDLCIGCNGLLIKNESVLCIHCRHDLPYTQHHKNPNNEALLKFYGIVPIENCFAMLYFHNEGIAKRLMHQLKYKGKQEIGTLLGNMYYPELEDKFKHEDSKTTFEIIPVPLHKKRQKERGYNQVTTFCKALSKGLDITLNETLLIRNHYTKTQTQKNKIARQKINDALFDIVETTSESNKHYILVDDIITTGATLEACAKALLRIPNAKVSIVTMAFTET</sequence>
<comment type="caution">
    <text evidence="3">The sequence shown here is derived from an EMBL/GenBank/DDBJ whole genome shotgun (WGS) entry which is preliminary data.</text>
</comment>
<organism evidence="3 4">
    <name type="scientific">Flavobacterium chuncheonense</name>
    <dbReference type="NCBI Taxonomy" id="2026653"/>
    <lineage>
        <taxon>Bacteria</taxon>
        <taxon>Pseudomonadati</taxon>
        <taxon>Bacteroidota</taxon>
        <taxon>Flavobacteriia</taxon>
        <taxon>Flavobacteriales</taxon>
        <taxon>Flavobacteriaceae</taxon>
        <taxon>Flavobacterium</taxon>
    </lineage>
</organism>
<reference evidence="4" key="1">
    <citation type="journal article" date="2019" name="Int. J. Syst. Evol. Microbiol.">
        <title>The Global Catalogue of Microorganisms (GCM) 10K type strain sequencing project: providing services to taxonomists for standard genome sequencing and annotation.</title>
        <authorList>
            <consortium name="The Broad Institute Genomics Platform"/>
            <consortium name="The Broad Institute Genome Sequencing Center for Infectious Disease"/>
            <person name="Wu L."/>
            <person name="Ma J."/>
        </authorList>
    </citation>
    <scope>NUCLEOTIDE SEQUENCE [LARGE SCALE GENOMIC DNA]</scope>
    <source>
        <strain evidence="4">KCTC 22671</strain>
    </source>
</reference>
<dbReference type="CDD" id="cd06223">
    <property type="entry name" value="PRTases_typeI"/>
    <property type="match status" value="1"/>
</dbReference>
<proteinExistence type="inferred from homology"/>
<dbReference type="EMBL" id="JBHUPC010000013">
    <property type="protein sequence ID" value="MFD2892075.1"/>
    <property type="molecule type" value="Genomic_DNA"/>
</dbReference>
<dbReference type="InterPro" id="IPR051910">
    <property type="entry name" value="ComF/GntX_DNA_util-trans"/>
</dbReference>
<name>A0ABW5YNW3_9FLAO</name>
<protein>
    <submittedName>
        <fullName evidence="3">ComF family protein</fullName>
    </submittedName>
</protein>
<dbReference type="InterPro" id="IPR000836">
    <property type="entry name" value="PRTase_dom"/>
</dbReference>
<dbReference type="SUPFAM" id="SSF53271">
    <property type="entry name" value="PRTase-like"/>
    <property type="match status" value="1"/>
</dbReference>
<evidence type="ECO:0000256" key="1">
    <source>
        <dbReference type="ARBA" id="ARBA00008007"/>
    </source>
</evidence>
<dbReference type="PANTHER" id="PTHR47505">
    <property type="entry name" value="DNA UTILIZATION PROTEIN YHGH"/>
    <property type="match status" value="1"/>
</dbReference>